<reference evidence="2" key="1">
    <citation type="submission" date="2022-10" db="EMBL/GenBank/DDBJ databases">
        <title>Genome assembly of Pristionchus species.</title>
        <authorList>
            <person name="Yoshida K."/>
            <person name="Sommer R.J."/>
        </authorList>
    </citation>
    <scope>NUCLEOTIDE SEQUENCE [LARGE SCALE GENOMIC DNA]</scope>
    <source>
        <strain evidence="2">RS5460</strain>
    </source>
</reference>
<evidence type="ECO:0000313" key="1">
    <source>
        <dbReference type="EMBL" id="GMR34309.1"/>
    </source>
</evidence>
<accession>A0AAN5C9X4</accession>
<comment type="caution">
    <text evidence="1">The sequence shown here is derived from an EMBL/GenBank/DDBJ whole genome shotgun (WGS) entry which is preliminary data.</text>
</comment>
<gene>
    <name evidence="1" type="ORF">PMAYCL1PPCAC_04504</name>
</gene>
<name>A0AAN5C9X4_9BILA</name>
<sequence>CLRGGRRMCAPSGMEGSFFPYHEDVENYELMWACVESSLPLSISIAQCSLVFHPEYDIFFGHEKYHPFDASKWGNVTDYLKEWGLVSPSAISPSGGGDPARSPHRPHTKIFELPLQSFSSEKRILDYVPLHHAVLHHE</sequence>
<dbReference type="EMBL" id="BTRK01000002">
    <property type="protein sequence ID" value="GMR34309.1"/>
    <property type="molecule type" value="Genomic_DNA"/>
</dbReference>
<proteinExistence type="predicted"/>
<feature type="non-terminal residue" evidence="1">
    <location>
        <position position="1"/>
    </location>
</feature>
<keyword evidence="2" id="KW-1185">Reference proteome</keyword>
<protein>
    <submittedName>
        <fullName evidence="1">Uncharacterized protein</fullName>
    </submittedName>
</protein>
<dbReference type="Proteomes" id="UP001328107">
    <property type="component" value="Unassembled WGS sequence"/>
</dbReference>
<organism evidence="1 2">
    <name type="scientific">Pristionchus mayeri</name>
    <dbReference type="NCBI Taxonomy" id="1317129"/>
    <lineage>
        <taxon>Eukaryota</taxon>
        <taxon>Metazoa</taxon>
        <taxon>Ecdysozoa</taxon>
        <taxon>Nematoda</taxon>
        <taxon>Chromadorea</taxon>
        <taxon>Rhabditida</taxon>
        <taxon>Rhabditina</taxon>
        <taxon>Diplogasteromorpha</taxon>
        <taxon>Diplogasteroidea</taxon>
        <taxon>Neodiplogasteridae</taxon>
        <taxon>Pristionchus</taxon>
    </lineage>
</organism>
<dbReference type="AlphaFoldDB" id="A0AAN5C9X4"/>
<evidence type="ECO:0000313" key="2">
    <source>
        <dbReference type="Proteomes" id="UP001328107"/>
    </source>
</evidence>